<organism evidence="1 2">
    <name type="scientific">Sporolactobacillus laevolacticus DSM 442</name>
    <dbReference type="NCBI Taxonomy" id="1395513"/>
    <lineage>
        <taxon>Bacteria</taxon>
        <taxon>Bacillati</taxon>
        <taxon>Bacillota</taxon>
        <taxon>Bacilli</taxon>
        <taxon>Bacillales</taxon>
        <taxon>Sporolactobacillaceae</taxon>
        <taxon>Sporolactobacillus</taxon>
    </lineage>
</organism>
<evidence type="ECO:0000313" key="2">
    <source>
        <dbReference type="Proteomes" id="UP000018296"/>
    </source>
</evidence>
<dbReference type="Proteomes" id="UP000018296">
    <property type="component" value="Unassembled WGS sequence"/>
</dbReference>
<reference evidence="1 2" key="1">
    <citation type="journal article" date="2013" name="Genome Announc.">
        <title>Genome Sequence of Sporolactobacillus laevolacticus DSM442, an Efficient Polymer-Grade D-Lactate Producer from Agricultural Waste Cottonseed as a Nitrogen Source.</title>
        <authorList>
            <person name="Wang H."/>
            <person name="Wang L."/>
            <person name="Ju J."/>
            <person name="Yu B."/>
            <person name="Ma Y."/>
        </authorList>
    </citation>
    <scope>NUCLEOTIDE SEQUENCE [LARGE SCALE GENOMIC DNA]</scope>
    <source>
        <strain evidence="1 2">DSM 442</strain>
    </source>
</reference>
<dbReference type="STRING" id="1395513.P343_03815"/>
<gene>
    <name evidence="1" type="ORF">P343_03815</name>
</gene>
<evidence type="ECO:0000313" key="1">
    <source>
        <dbReference type="EMBL" id="EST12954.1"/>
    </source>
</evidence>
<sequence>MVKNSEQLTLLAENQNLLIASQQRQDKILETLALRSIEQETEIRHMKRVK</sequence>
<comment type="caution">
    <text evidence="1">The sequence shown here is derived from an EMBL/GenBank/DDBJ whole genome shotgun (WGS) entry which is preliminary data.</text>
</comment>
<proteinExistence type="predicted"/>
<dbReference type="PATRIC" id="fig|1395513.3.peg.780"/>
<protein>
    <submittedName>
        <fullName evidence="1">Uncharacterized protein</fullName>
    </submittedName>
</protein>
<name>V6J841_9BACL</name>
<dbReference type="EMBL" id="AWTC01000003">
    <property type="protein sequence ID" value="EST12954.1"/>
    <property type="molecule type" value="Genomic_DNA"/>
</dbReference>
<accession>V6J841</accession>
<dbReference type="AlphaFoldDB" id="V6J841"/>
<keyword evidence="2" id="KW-1185">Reference proteome</keyword>